<keyword evidence="17" id="KW-1185">Reference proteome</keyword>
<evidence type="ECO:0000256" key="8">
    <source>
        <dbReference type="ARBA" id="ARBA00022786"/>
    </source>
</evidence>
<dbReference type="SMART" id="SM00647">
    <property type="entry name" value="IBR"/>
    <property type="match status" value="2"/>
</dbReference>
<keyword evidence="9" id="KW-0862">Zinc</keyword>
<accession>A0ABR4A0R6</accession>
<comment type="pathway">
    <text evidence="2">Protein modification; protein ubiquitination.</text>
</comment>
<feature type="domain" description="RING-type" evidence="13">
    <location>
        <begin position="214"/>
        <end position="248"/>
    </location>
</feature>
<evidence type="ECO:0000256" key="3">
    <source>
        <dbReference type="ARBA" id="ARBA00012251"/>
    </source>
</evidence>
<keyword evidence="4" id="KW-0808">Transferase</keyword>
<feature type="compositionally biased region" description="Gly residues" evidence="12">
    <location>
        <begin position="490"/>
        <end position="500"/>
    </location>
</feature>
<dbReference type="EMBL" id="JBEFKJ010000027">
    <property type="protein sequence ID" value="KAL2039069.1"/>
    <property type="molecule type" value="Genomic_DNA"/>
</dbReference>
<evidence type="ECO:0000256" key="7">
    <source>
        <dbReference type="ARBA" id="ARBA00022771"/>
    </source>
</evidence>
<feature type="domain" description="RING-type" evidence="15">
    <location>
        <begin position="210"/>
        <end position="479"/>
    </location>
</feature>
<feature type="domain" description="RWD" evidence="14">
    <location>
        <begin position="15"/>
        <end position="174"/>
    </location>
</feature>
<evidence type="ECO:0000256" key="12">
    <source>
        <dbReference type="SAM" id="MobiDB-lite"/>
    </source>
</evidence>
<protein>
    <recommendedName>
        <fullName evidence="3">RBR-type E3 ubiquitin transferase</fullName>
        <ecNumber evidence="3">2.3.2.31</ecNumber>
    </recommendedName>
</protein>
<dbReference type="PROSITE" id="PS00518">
    <property type="entry name" value="ZF_RING_1"/>
    <property type="match status" value="1"/>
</dbReference>
<evidence type="ECO:0000256" key="9">
    <source>
        <dbReference type="ARBA" id="ARBA00022833"/>
    </source>
</evidence>
<comment type="similarity">
    <text evidence="10">Belongs to the RBR family. RNF14 subfamily.</text>
</comment>
<feature type="region of interest" description="Disordered" evidence="12">
    <location>
        <begin position="487"/>
        <end position="523"/>
    </location>
</feature>
<keyword evidence="6" id="KW-0677">Repeat</keyword>
<feature type="compositionally biased region" description="Acidic residues" evidence="12">
    <location>
        <begin position="591"/>
        <end position="609"/>
    </location>
</feature>
<dbReference type="InterPro" id="IPR006575">
    <property type="entry name" value="RWD_dom"/>
</dbReference>
<gene>
    <name evidence="16" type="ORF">N7G274_008118</name>
</gene>
<dbReference type="InterPro" id="IPR013083">
    <property type="entry name" value="Znf_RING/FYVE/PHD"/>
</dbReference>
<evidence type="ECO:0000256" key="4">
    <source>
        <dbReference type="ARBA" id="ARBA00022679"/>
    </source>
</evidence>
<evidence type="ECO:0000259" key="15">
    <source>
        <dbReference type="PROSITE" id="PS51873"/>
    </source>
</evidence>
<evidence type="ECO:0000313" key="17">
    <source>
        <dbReference type="Proteomes" id="UP001590950"/>
    </source>
</evidence>
<feature type="compositionally biased region" description="Basic and acidic residues" evidence="12">
    <location>
        <begin position="350"/>
        <end position="364"/>
    </location>
</feature>
<dbReference type="Gene3D" id="1.20.120.1750">
    <property type="match status" value="1"/>
</dbReference>
<proteinExistence type="inferred from homology"/>
<dbReference type="PROSITE" id="PS50908">
    <property type="entry name" value="RWD"/>
    <property type="match status" value="1"/>
</dbReference>
<evidence type="ECO:0000256" key="11">
    <source>
        <dbReference type="PROSITE-ProRule" id="PRU00175"/>
    </source>
</evidence>
<feature type="compositionally biased region" description="Low complexity" evidence="12">
    <location>
        <begin position="553"/>
        <end position="567"/>
    </location>
</feature>
<comment type="caution">
    <text evidence="16">The sequence shown here is derived from an EMBL/GenBank/DDBJ whole genome shotgun (WGS) entry which is preliminary data.</text>
</comment>
<keyword evidence="8" id="KW-0833">Ubl conjugation pathway</keyword>
<feature type="region of interest" description="Disordered" evidence="12">
    <location>
        <begin position="336"/>
        <end position="366"/>
    </location>
</feature>
<keyword evidence="5" id="KW-0479">Metal-binding</keyword>
<organism evidence="16 17">
    <name type="scientific">Stereocaulon virgatum</name>
    <dbReference type="NCBI Taxonomy" id="373712"/>
    <lineage>
        <taxon>Eukaryota</taxon>
        <taxon>Fungi</taxon>
        <taxon>Dikarya</taxon>
        <taxon>Ascomycota</taxon>
        <taxon>Pezizomycotina</taxon>
        <taxon>Lecanoromycetes</taxon>
        <taxon>OSLEUM clade</taxon>
        <taxon>Lecanoromycetidae</taxon>
        <taxon>Lecanorales</taxon>
        <taxon>Lecanorineae</taxon>
        <taxon>Stereocaulaceae</taxon>
        <taxon>Stereocaulon</taxon>
    </lineage>
</organism>
<name>A0ABR4A0R6_9LECA</name>
<dbReference type="InterPro" id="IPR047548">
    <property type="entry name" value="Rcat_RBR_RNF14"/>
</dbReference>
<dbReference type="SUPFAM" id="SSF54495">
    <property type="entry name" value="UBC-like"/>
    <property type="match status" value="1"/>
</dbReference>
<dbReference type="InterPro" id="IPR054694">
    <property type="entry name" value="Parkin-like_IBR"/>
</dbReference>
<dbReference type="Pfam" id="PF05773">
    <property type="entry name" value="RWD"/>
    <property type="match status" value="1"/>
</dbReference>
<dbReference type="PROSITE" id="PS51873">
    <property type="entry name" value="TRIAD"/>
    <property type="match status" value="1"/>
</dbReference>
<reference evidence="16 17" key="1">
    <citation type="submission" date="2024-09" db="EMBL/GenBank/DDBJ databases">
        <title>Rethinking Asexuality: The Enigmatic Case of Functional Sexual Genes in Lepraria (Stereocaulaceae).</title>
        <authorList>
            <person name="Doellman M."/>
            <person name="Sun Y."/>
            <person name="Barcenas-Pena A."/>
            <person name="Lumbsch H.T."/>
            <person name="Grewe F."/>
        </authorList>
    </citation>
    <scope>NUCLEOTIDE SEQUENCE [LARGE SCALE GENOMIC DNA]</scope>
    <source>
        <strain evidence="16 17">Mercado 3170</strain>
    </source>
</reference>
<dbReference type="Gene3D" id="3.30.40.10">
    <property type="entry name" value="Zinc/RING finger domain, C3HC4 (zinc finger)"/>
    <property type="match status" value="1"/>
</dbReference>
<evidence type="ECO:0000256" key="5">
    <source>
        <dbReference type="ARBA" id="ARBA00022723"/>
    </source>
</evidence>
<dbReference type="InterPro" id="IPR016135">
    <property type="entry name" value="UBQ-conjugating_enzyme/RWD"/>
</dbReference>
<dbReference type="CDD" id="cd20354">
    <property type="entry name" value="Rcat_RBR_RNF14"/>
    <property type="match status" value="1"/>
</dbReference>
<dbReference type="CDD" id="cd23134">
    <property type="entry name" value="RING-HC_ITT1-like"/>
    <property type="match status" value="1"/>
</dbReference>
<evidence type="ECO:0000256" key="10">
    <source>
        <dbReference type="ARBA" id="ARBA00044508"/>
    </source>
</evidence>
<dbReference type="PANTHER" id="PTHR11685">
    <property type="entry name" value="RBR FAMILY RING FINGER AND IBR DOMAIN-CONTAINING"/>
    <property type="match status" value="1"/>
</dbReference>
<dbReference type="InterPro" id="IPR017907">
    <property type="entry name" value="Znf_RING_CS"/>
</dbReference>
<dbReference type="InterPro" id="IPR002867">
    <property type="entry name" value="IBR_dom"/>
</dbReference>
<dbReference type="Proteomes" id="UP001590950">
    <property type="component" value="Unassembled WGS sequence"/>
</dbReference>
<evidence type="ECO:0000256" key="2">
    <source>
        <dbReference type="ARBA" id="ARBA00004906"/>
    </source>
</evidence>
<evidence type="ECO:0000256" key="6">
    <source>
        <dbReference type="ARBA" id="ARBA00022737"/>
    </source>
</evidence>
<dbReference type="InterPro" id="IPR031127">
    <property type="entry name" value="E3_UB_ligase_RBR"/>
</dbReference>
<dbReference type="InterPro" id="IPR044066">
    <property type="entry name" value="TRIAD_supradom"/>
</dbReference>
<feature type="region of interest" description="Disordered" evidence="12">
    <location>
        <begin position="553"/>
        <end position="609"/>
    </location>
</feature>
<evidence type="ECO:0000259" key="14">
    <source>
        <dbReference type="PROSITE" id="PS50908"/>
    </source>
</evidence>
<dbReference type="SUPFAM" id="SSF57850">
    <property type="entry name" value="RING/U-box"/>
    <property type="match status" value="2"/>
</dbReference>
<dbReference type="EC" id="2.3.2.31" evidence="3"/>
<dbReference type="Pfam" id="PF01485">
    <property type="entry name" value="IBR"/>
    <property type="match status" value="1"/>
</dbReference>
<comment type="catalytic activity">
    <reaction evidence="1">
        <text>[E2 ubiquitin-conjugating enzyme]-S-ubiquitinyl-L-cysteine + [acceptor protein]-L-lysine = [E2 ubiquitin-conjugating enzyme]-L-cysteine + [acceptor protein]-N(6)-ubiquitinyl-L-lysine.</text>
        <dbReference type="EC" id="2.3.2.31"/>
    </reaction>
</comment>
<feature type="compositionally biased region" description="Acidic residues" evidence="12">
    <location>
        <begin position="505"/>
        <end position="517"/>
    </location>
</feature>
<evidence type="ECO:0000259" key="13">
    <source>
        <dbReference type="PROSITE" id="PS50089"/>
    </source>
</evidence>
<evidence type="ECO:0000313" key="16">
    <source>
        <dbReference type="EMBL" id="KAL2039069.1"/>
    </source>
</evidence>
<keyword evidence="7 11" id="KW-0863">Zinc-finger</keyword>
<sequence length="609" mass="68546">MADDNGEDADDERALELSTVAAIYPELSLNPSRSDPFSASIDVAVEPIKGLLIRFPTPESAPPENEYTPPSSTEEVVSVQQYVGEEFENDAYLNENAIRDAHRLSHLPPLTLRLSLPNGYPAKKPPVFHLSSQWLPDRKLQELHDAGDNIWGDMGRDQVVFAYIDHLREAAERGFDLGQGEAEVLVVSADLKVCLLDFDLKAKRAKFERETFECGICLEPKKGTACHRLLLCSHVFCVECLQDFYNNCITEGDIGNVKCIAPKCGSQSTSSVVDSSKKLDDDRTLEPSELLQIPLEQETVQRYVKLKRKKRLESDPTTVYCPRQWCQGPARIPNKKPVIVGPEPQGELTENAKEPDTDTYRTSKSEALPPPAERLAICEDCGFAFCRVCKASWHGEYFICFPRSQFELTTEERASEDYMLLHTQPCPTCNARAQKTHGCNHMICFRCNTHFCYLCGAYLERDNPYQHYNTQQKGCYMRLWELENGDDGEFGQGFQGGGAVGEPVEWSDEESDDDDEPPFPPLLVDLAVPQPNLPQAPPQHVQAVVRLPGPAALAAQRQDRQQAGAQRVPRANVPRRNDNPGLQRALRMIQDDEEDEWDSDEMDDLDDWE</sequence>
<dbReference type="Gene3D" id="3.10.110.10">
    <property type="entry name" value="Ubiquitin Conjugating Enzyme"/>
    <property type="match status" value="1"/>
</dbReference>
<dbReference type="Pfam" id="PF22605">
    <property type="entry name" value="IBR_2"/>
    <property type="match status" value="1"/>
</dbReference>
<dbReference type="CDD" id="cd23820">
    <property type="entry name" value="RWD_RNF14"/>
    <property type="match status" value="1"/>
</dbReference>
<dbReference type="PROSITE" id="PS50089">
    <property type="entry name" value="ZF_RING_2"/>
    <property type="match status" value="1"/>
</dbReference>
<dbReference type="InterPro" id="IPR001841">
    <property type="entry name" value="Znf_RING"/>
</dbReference>
<evidence type="ECO:0000256" key="1">
    <source>
        <dbReference type="ARBA" id="ARBA00001798"/>
    </source>
</evidence>